<dbReference type="Proteomes" id="UP000078046">
    <property type="component" value="Unassembled WGS sequence"/>
</dbReference>
<feature type="region of interest" description="Disordered" evidence="1">
    <location>
        <begin position="1"/>
        <end position="46"/>
    </location>
</feature>
<evidence type="ECO:0000313" key="2">
    <source>
        <dbReference type="EMBL" id="OAF63504.1"/>
    </source>
</evidence>
<evidence type="ECO:0000256" key="1">
    <source>
        <dbReference type="SAM" id="MobiDB-lite"/>
    </source>
</evidence>
<dbReference type="EMBL" id="LWCA01003435">
    <property type="protein sequence ID" value="OAF63504.1"/>
    <property type="molecule type" value="Genomic_DNA"/>
</dbReference>
<gene>
    <name evidence="2" type="ORF">A3Q56_08785</name>
</gene>
<sequence>MMDSISCNSAPAHRNEQESEICTTSSRDNVINLEDDSDREESVIVT</sequence>
<name>A0A177AQG6_9BILA</name>
<dbReference type="AlphaFoldDB" id="A0A177AQG6"/>
<comment type="caution">
    <text evidence="2">The sequence shown here is derived from an EMBL/GenBank/DDBJ whole genome shotgun (WGS) entry which is preliminary data.</text>
</comment>
<accession>A0A177AQG6</accession>
<reference evidence="2 3" key="1">
    <citation type="submission" date="2016-04" db="EMBL/GenBank/DDBJ databases">
        <title>The genome of Intoshia linei affirms orthonectids as highly simplified spiralians.</title>
        <authorList>
            <person name="Mikhailov K.V."/>
            <person name="Slusarev G.S."/>
            <person name="Nikitin M.A."/>
            <person name="Logacheva M.D."/>
            <person name="Penin A."/>
            <person name="Aleoshin V."/>
            <person name="Panchin Y.V."/>
        </authorList>
    </citation>
    <scope>NUCLEOTIDE SEQUENCE [LARGE SCALE GENOMIC DNA]</scope>
    <source>
        <strain evidence="2">Intl2013</strain>
        <tissue evidence="2">Whole animal</tissue>
    </source>
</reference>
<proteinExistence type="predicted"/>
<feature type="compositionally biased region" description="Polar residues" evidence="1">
    <location>
        <begin position="20"/>
        <end position="29"/>
    </location>
</feature>
<organism evidence="2 3">
    <name type="scientific">Intoshia linei</name>
    <dbReference type="NCBI Taxonomy" id="1819745"/>
    <lineage>
        <taxon>Eukaryota</taxon>
        <taxon>Metazoa</taxon>
        <taxon>Spiralia</taxon>
        <taxon>Lophotrochozoa</taxon>
        <taxon>Mesozoa</taxon>
        <taxon>Orthonectida</taxon>
        <taxon>Rhopaluridae</taxon>
        <taxon>Intoshia</taxon>
    </lineage>
</organism>
<protein>
    <submittedName>
        <fullName evidence="2">Uncharacterized protein</fullName>
    </submittedName>
</protein>
<keyword evidence="3" id="KW-1185">Reference proteome</keyword>
<evidence type="ECO:0000313" key="3">
    <source>
        <dbReference type="Proteomes" id="UP000078046"/>
    </source>
</evidence>